<sequence length="655" mass="70402">MCGIAGLVDPRLPPDQLAAWAGLMADALAHRGPDGRGVWCEAGAALGHRRLAIVELSPAGAQPMVSGDGRWVVSYNGELYDASDERSALSAAGHGFRGTSDTEILVELIARHGVAGALERVEGIFAFAVYDRHERRLWLARDRMGVKPLFYAASPERVLFGSTLAALAACPGFAPEINARAVSSLLRHGYVPAPGAIWTGIRKLEPGGLLSWRLGETPRLATYWRLDDAVAAGRSAPFAGSDAEGVERLETLLAAAVRRQMTSDVPLGAFLSGGIDSSLVVALMRKAGGETPRTFAVGFTDDPRFDESGHAAAIARHLGTDHTTLPVREADALALVERLPEIYDEPLADPSGLPTYLLCAATRQAGITVALSGDGGDELFGGYDRYALAERFAERIEPVPRALRSLAAGALARLPAGAARQIARALPEPWGGPDGADRLRKAAAQLGGDAFSLYGRLLTLNPAAQALARDVPGLPSPMDAPGESPLLDRMRRLDSLAYLPDDVLAKVDRASMAVGLEARVPLLDRAVVEFAWTLPRRLLVRDGRRKWILREVLARHVSRSLFERRKQGFAPPLAAWLRGPLRSYAGDLLSDPDCGGGFLDRARVRRMLDEHLSGGHNHAVGLWPVLMFEAWRRVQTKAEQPPSPYGKGVRDGSAW</sequence>
<dbReference type="Gene3D" id="3.60.20.10">
    <property type="entry name" value="Glutamine Phosphoribosylpyrophosphate, subunit 1, domain 1"/>
    <property type="match status" value="1"/>
</dbReference>
<organism evidence="9 10">
    <name type="scientific">Methylobacterium iners</name>
    <dbReference type="NCBI Taxonomy" id="418707"/>
    <lineage>
        <taxon>Bacteria</taxon>
        <taxon>Pseudomonadati</taxon>
        <taxon>Pseudomonadota</taxon>
        <taxon>Alphaproteobacteria</taxon>
        <taxon>Hyphomicrobiales</taxon>
        <taxon>Methylobacteriaceae</taxon>
        <taxon>Methylobacterium</taxon>
    </lineage>
</organism>
<dbReference type="EMBL" id="BPQP01000081">
    <property type="protein sequence ID" value="GJD97196.1"/>
    <property type="molecule type" value="Genomic_DNA"/>
</dbReference>
<evidence type="ECO:0000313" key="10">
    <source>
        <dbReference type="Proteomes" id="UP001055125"/>
    </source>
</evidence>
<accession>A0ABQ4S2F4</accession>
<dbReference type="Proteomes" id="UP001055125">
    <property type="component" value="Unassembled WGS sequence"/>
</dbReference>
<dbReference type="SUPFAM" id="SSF52402">
    <property type="entry name" value="Adenine nucleotide alpha hydrolases-like"/>
    <property type="match status" value="1"/>
</dbReference>
<evidence type="ECO:0000313" key="9">
    <source>
        <dbReference type="EMBL" id="GJD97196.1"/>
    </source>
</evidence>
<dbReference type="InterPro" id="IPR006426">
    <property type="entry name" value="Asn_synth_AEB"/>
</dbReference>
<comment type="catalytic activity">
    <reaction evidence="7">
        <text>L-aspartate + L-glutamine + ATP + H2O = L-asparagine + L-glutamate + AMP + diphosphate + H(+)</text>
        <dbReference type="Rhea" id="RHEA:12228"/>
        <dbReference type="ChEBI" id="CHEBI:15377"/>
        <dbReference type="ChEBI" id="CHEBI:15378"/>
        <dbReference type="ChEBI" id="CHEBI:29985"/>
        <dbReference type="ChEBI" id="CHEBI:29991"/>
        <dbReference type="ChEBI" id="CHEBI:30616"/>
        <dbReference type="ChEBI" id="CHEBI:33019"/>
        <dbReference type="ChEBI" id="CHEBI:58048"/>
        <dbReference type="ChEBI" id="CHEBI:58359"/>
        <dbReference type="ChEBI" id="CHEBI:456215"/>
        <dbReference type="EC" id="6.3.5.4"/>
    </reaction>
</comment>
<feature type="domain" description="Glutamine amidotransferase type-2" evidence="8">
    <location>
        <begin position="2"/>
        <end position="215"/>
    </location>
</feature>
<gene>
    <name evidence="9" type="primary">asnB_2</name>
    <name evidence="9" type="ORF">OCOJLMKI_4424</name>
</gene>
<dbReference type="NCBIfam" id="TIGR01536">
    <property type="entry name" value="asn_synth_AEB"/>
    <property type="match status" value="1"/>
</dbReference>
<evidence type="ECO:0000256" key="6">
    <source>
        <dbReference type="ARBA" id="ARBA00022962"/>
    </source>
</evidence>
<name>A0ABQ4S2F4_9HYPH</name>
<comment type="pathway">
    <text evidence="1">Amino-acid biosynthesis; L-asparagine biosynthesis; L-asparagine from L-aspartate (L-Gln route): step 1/1.</text>
</comment>
<dbReference type="InterPro" id="IPR033738">
    <property type="entry name" value="AsnB_N"/>
</dbReference>
<dbReference type="Gene3D" id="3.40.50.620">
    <property type="entry name" value="HUPs"/>
    <property type="match status" value="1"/>
</dbReference>
<keyword evidence="10" id="KW-1185">Reference proteome</keyword>
<dbReference type="PANTHER" id="PTHR43284:SF1">
    <property type="entry name" value="ASPARAGINE SYNTHETASE"/>
    <property type="match status" value="1"/>
</dbReference>
<proteinExistence type="inferred from homology"/>
<comment type="similarity">
    <text evidence="2">Belongs to the asparagine synthetase family.</text>
</comment>
<dbReference type="CDD" id="cd01991">
    <property type="entry name" value="Asn_synthase_B_C"/>
    <property type="match status" value="1"/>
</dbReference>
<keyword evidence="6" id="KW-0315">Glutamine amidotransferase</keyword>
<dbReference type="InterPro" id="IPR014729">
    <property type="entry name" value="Rossmann-like_a/b/a_fold"/>
</dbReference>
<dbReference type="CDD" id="cd00712">
    <property type="entry name" value="AsnB"/>
    <property type="match status" value="1"/>
</dbReference>
<evidence type="ECO:0000259" key="8">
    <source>
        <dbReference type="PROSITE" id="PS51278"/>
    </source>
</evidence>
<dbReference type="Pfam" id="PF00733">
    <property type="entry name" value="Asn_synthase"/>
    <property type="match status" value="1"/>
</dbReference>
<evidence type="ECO:0000256" key="2">
    <source>
        <dbReference type="ARBA" id="ARBA00005752"/>
    </source>
</evidence>
<evidence type="ECO:0000256" key="7">
    <source>
        <dbReference type="ARBA" id="ARBA00048741"/>
    </source>
</evidence>
<keyword evidence="5" id="KW-0067">ATP-binding</keyword>
<dbReference type="InterPro" id="IPR051786">
    <property type="entry name" value="ASN_synthetase/amidase"/>
</dbReference>
<dbReference type="Pfam" id="PF13522">
    <property type="entry name" value="GATase_6"/>
    <property type="match status" value="1"/>
</dbReference>
<dbReference type="InterPro" id="IPR029055">
    <property type="entry name" value="Ntn_hydrolases_N"/>
</dbReference>
<evidence type="ECO:0000256" key="3">
    <source>
        <dbReference type="ARBA" id="ARBA00012737"/>
    </source>
</evidence>
<evidence type="ECO:0000256" key="5">
    <source>
        <dbReference type="ARBA" id="ARBA00022840"/>
    </source>
</evidence>
<dbReference type="PIRSF" id="PIRSF001589">
    <property type="entry name" value="Asn_synthetase_glu-h"/>
    <property type="match status" value="1"/>
</dbReference>
<dbReference type="SUPFAM" id="SSF56235">
    <property type="entry name" value="N-terminal nucleophile aminohydrolases (Ntn hydrolases)"/>
    <property type="match status" value="1"/>
</dbReference>
<reference evidence="9" key="2">
    <citation type="submission" date="2021-08" db="EMBL/GenBank/DDBJ databases">
        <authorList>
            <person name="Tani A."/>
            <person name="Ola A."/>
            <person name="Ogura Y."/>
            <person name="Katsura K."/>
            <person name="Hayashi T."/>
        </authorList>
    </citation>
    <scope>NUCLEOTIDE SEQUENCE</scope>
    <source>
        <strain evidence="9">DSM 19015</strain>
    </source>
</reference>
<dbReference type="InterPro" id="IPR001962">
    <property type="entry name" value="Asn_synthase"/>
</dbReference>
<dbReference type="PANTHER" id="PTHR43284">
    <property type="entry name" value="ASPARAGINE SYNTHETASE (GLUTAMINE-HYDROLYZING)"/>
    <property type="match status" value="1"/>
</dbReference>
<dbReference type="EC" id="6.3.5.4" evidence="3"/>
<evidence type="ECO:0000256" key="1">
    <source>
        <dbReference type="ARBA" id="ARBA00005187"/>
    </source>
</evidence>
<dbReference type="RefSeq" id="WP_238246278.1">
    <property type="nucleotide sequence ID" value="NZ_BPQP01000081.1"/>
</dbReference>
<keyword evidence="4" id="KW-0547">Nucleotide-binding</keyword>
<protein>
    <recommendedName>
        <fullName evidence="3">asparagine synthase (glutamine-hydrolyzing)</fullName>
        <ecNumber evidence="3">6.3.5.4</ecNumber>
    </recommendedName>
</protein>
<comment type="caution">
    <text evidence="9">The sequence shown here is derived from an EMBL/GenBank/DDBJ whole genome shotgun (WGS) entry which is preliminary data.</text>
</comment>
<reference evidence="9" key="1">
    <citation type="journal article" date="2021" name="Front. Microbiol.">
        <title>Comprehensive Comparative Genomics and Phenotyping of Methylobacterium Species.</title>
        <authorList>
            <person name="Alessa O."/>
            <person name="Ogura Y."/>
            <person name="Fujitani Y."/>
            <person name="Takami H."/>
            <person name="Hayashi T."/>
            <person name="Sahin N."/>
            <person name="Tani A."/>
        </authorList>
    </citation>
    <scope>NUCLEOTIDE SEQUENCE</scope>
    <source>
        <strain evidence="9">DSM 19015</strain>
    </source>
</reference>
<dbReference type="PROSITE" id="PS51278">
    <property type="entry name" value="GATASE_TYPE_2"/>
    <property type="match status" value="1"/>
</dbReference>
<evidence type="ECO:0000256" key="4">
    <source>
        <dbReference type="ARBA" id="ARBA00022741"/>
    </source>
</evidence>
<dbReference type="InterPro" id="IPR017932">
    <property type="entry name" value="GATase_2_dom"/>
</dbReference>